<dbReference type="Proteomes" id="UP000317648">
    <property type="component" value="Chromosome"/>
</dbReference>
<sequence length="169" mass="19124">MSSKNLYVDLSLIDVDNPIADIETIRQYNPQRHEMEQLTAIVYENIEKHQCVGYKDITREEFWIRGHMPGMPLMPGVVMLEAMAQLSSYFVQAHNLLDAQVVGFGGLEEVRFRGPVVPGDRLFLICELTKVRPRRMIVCRFQGVVNGTIVVDGVLKGIPLPVDSLQVKD</sequence>
<dbReference type="AlphaFoldDB" id="A0A518E3M1"/>
<name>A0A518E3M1_9BACT</name>
<accession>A0A518E3M1</accession>
<dbReference type="CDD" id="cd01288">
    <property type="entry name" value="FabZ"/>
    <property type="match status" value="1"/>
</dbReference>
<dbReference type="KEGG" id="lcre:Pla8534_65440"/>
<evidence type="ECO:0000256" key="1">
    <source>
        <dbReference type="ARBA" id="ARBA00023239"/>
    </source>
</evidence>
<evidence type="ECO:0000313" key="2">
    <source>
        <dbReference type="EMBL" id="QDU98672.1"/>
    </source>
</evidence>
<dbReference type="PANTHER" id="PTHR30272">
    <property type="entry name" value="3-HYDROXYACYL-[ACYL-CARRIER-PROTEIN] DEHYDRATASE"/>
    <property type="match status" value="1"/>
</dbReference>
<gene>
    <name evidence="2" type="primary">fabZ_4</name>
    <name evidence="2" type="ORF">Pla8534_65440</name>
</gene>
<dbReference type="SUPFAM" id="SSF54637">
    <property type="entry name" value="Thioesterase/thiol ester dehydrase-isomerase"/>
    <property type="match status" value="1"/>
</dbReference>
<proteinExistence type="predicted"/>
<dbReference type="InterPro" id="IPR029069">
    <property type="entry name" value="HotDog_dom_sf"/>
</dbReference>
<evidence type="ECO:0000313" key="3">
    <source>
        <dbReference type="Proteomes" id="UP000317648"/>
    </source>
</evidence>
<reference evidence="2 3" key="1">
    <citation type="submission" date="2019-02" db="EMBL/GenBank/DDBJ databases">
        <title>Deep-cultivation of Planctomycetes and their phenomic and genomic characterization uncovers novel biology.</title>
        <authorList>
            <person name="Wiegand S."/>
            <person name="Jogler M."/>
            <person name="Boedeker C."/>
            <person name="Pinto D."/>
            <person name="Vollmers J."/>
            <person name="Rivas-Marin E."/>
            <person name="Kohn T."/>
            <person name="Peeters S.H."/>
            <person name="Heuer A."/>
            <person name="Rast P."/>
            <person name="Oberbeckmann S."/>
            <person name="Bunk B."/>
            <person name="Jeske O."/>
            <person name="Meyerdierks A."/>
            <person name="Storesund J.E."/>
            <person name="Kallscheuer N."/>
            <person name="Luecker S."/>
            <person name="Lage O.M."/>
            <person name="Pohl T."/>
            <person name="Merkel B.J."/>
            <person name="Hornburger P."/>
            <person name="Mueller R.-W."/>
            <person name="Bruemmer F."/>
            <person name="Labrenz M."/>
            <person name="Spormann A.M."/>
            <person name="Op den Camp H."/>
            <person name="Overmann J."/>
            <person name="Amann R."/>
            <person name="Jetten M.S.M."/>
            <person name="Mascher T."/>
            <person name="Medema M.H."/>
            <person name="Devos D.P."/>
            <person name="Kaster A.-K."/>
            <person name="Ovreas L."/>
            <person name="Rohde M."/>
            <person name="Galperin M.Y."/>
            <person name="Jogler C."/>
        </authorList>
    </citation>
    <scope>NUCLEOTIDE SEQUENCE [LARGE SCALE GENOMIC DNA]</scope>
    <source>
        <strain evidence="2 3">Pla85_3_4</strain>
    </source>
</reference>
<dbReference type="Pfam" id="PF07977">
    <property type="entry name" value="FabA"/>
    <property type="match status" value="1"/>
</dbReference>
<dbReference type="EC" id="4.2.1.59" evidence="2"/>
<keyword evidence="3" id="KW-1185">Reference proteome</keyword>
<protein>
    <submittedName>
        <fullName evidence="2">3-hydroxyacyl-[acyl-carrier-protein] dehydratase FabZ</fullName>
        <ecNumber evidence="2">4.2.1.59</ecNumber>
    </submittedName>
</protein>
<dbReference type="Gene3D" id="3.10.129.10">
    <property type="entry name" value="Hotdog Thioesterase"/>
    <property type="match status" value="1"/>
</dbReference>
<organism evidence="2 3">
    <name type="scientific">Lignipirellula cremea</name>
    <dbReference type="NCBI Taxonomy" id="2528010"/>
    <lineage>
        <taxon>Bacteria</taxon>
        <taxon>Pseudomonadati</taxon>
        <taxon>Planctomycetota</taxon>
        <taxon>Planctomycetia</taxon>
        <taxon>Pirellulales</taxon>
        <taxon>Pirellulaceae</taxon>
        <taxon>Lignipirellula</taxon>
    </lineage>
</organism>
<keyword evidence="1 2" id="KW-0456">Lyase</keyword>
<dbReference type="EMBL" id="CP036433">
    <property type="protein sequence ID" value="QDU98672.1"/>
    <property type="molecule type" value="Genomic_DNA"/>
</dbReference>
<dbReference type="InterPro" id="IPR013114">
    <property type="entry name" value="FabA_FabZ"/>
</dbReference>
<dbReference type="RefSeq" id="WP_231756459.1">
    <property type="nucleotide sequence ID" value="NZ_CP036433.1"/>
</dbReference>
<dbReference type="PANTHER" id="PTHR30272:SF1">
    <property type="entry name" value="3-HYDROXYACYL-[ACYL-CARRIER-PROTEIN] DEHYDRATASE"/>
    <property type="match status" value="1"/>
</dbReference>
<dbReference type="GO" id="GO:0019171">
    <property type="term" value="F:(3R)-hydroxyacyl-[acyl-carrier-protein] dehydratase activity"/>
    <property type="evidence" value="ECO:0007669"/>
    <property type="project" value="UniProtKB-EC"/>
</dbReference>